<proteinExistence type="predicted"/>
<dbReference type="EMBL" id="JACXVP010000002">
    <property type="protein sequence ID" value="KAG5625083.1"/>
    <property type="molecule type" value="Genomic_DNA"/>
</dbReference>
<evidence type="ECO:0000256" key="1">
    <source>
        <dbReference type="SAM" id="MobiDB-lite"/>
    </source>
</evidence>
<sequence length="77" mass="8659">MEYHQEPRVVEEGVGDWEVQQEGVDQNTNVAPKETTTTRKGKGAENTTQFKRPRVTGMGVFQAENDFKTFNATLLGE</sequence>
<protein>
    <submittedName>
        <fullName evidence="2">Uncharacterized protein</fullName>
    </submittedName>
</protein>
<reference evidence="2 3" key="1">
    <citation type="submission" date="2020-09" db="EMBL/GenBank/DDBJ databases">
        <title>De no assembly of potato wild relative species, Solanum commersonii.</title>
        <authorList>
            <person name="Cho K."/>
        </authorList>
    </citation>
    <scope>NUCLEOTIDE SEQUENCE [LARGE SCALE GENOMIC DNA]</scope>
    <source>
        <strain evidence="2">LZ3.2</strain>
        <tissue evidence="2">Leaf</tissue>
    </source>
</reference>
<evidence type="ECO:0000313" key="2">
    <source>
        <dbReference type="EMBL" id="KAG5625083.1"/>
    </source>
</evidence>
<feature type="region of interest" description="Disordered" evidence="1">
    <location>
        <begin position="22"/>
        <end position="47"/>
    </location>
</feature>
<keyword evidence="3" id="KW-1185">Reference proteome</keyword>
<accession>A0A9J6ALB8</accession>
<organism evidence="2 3">
    <name type="scientific">Solanum commersonii</name>
    <name type="common">Commerson's wild potato</name>
    <name type="synonym">Commerson's nightshade</name>
    <dbReference type="NCBI Taxonomy" id="4109"/>
    <lineage>
        <taxon>Eukaryota</taxon>
        <taxon>Viridiplantae</taxon>
        <taxon>Streptophyta</taxon>
        <taxon>Embryophyta</taxon>
        <taxon>Tracheophyta</taxon>
        <taxon>Spermatophyta</taxon>
        <taxon>Magnoliopsida</taxon>
        <taxon>eudicotyledons</taxon>
        <taxon>Gunneridae</taxon>
        <taxon>Pentapetalae</taxon>
        <taxon>asterids</taxon>
        <taxon>lamiids</taxon>
        <taxon>Solanales</taxon>
        <taxon>Solanaceae</taxon>
        <taxon>Solanoideae</taxon>
        <taxon>Solaneae</taxon>
        <taxon>Solanum</taxon>
    </lineage>
</organism>
<evidence type="ECO:0000313" key="3">
    <source>
        <dbReference type="Proteomes" id="UP000824120"/>
    </source>
</evidence>
<dbReference type="Proteomes" id="UP000824120">
    <property type="component" value="Chromosome 2"/>
</dbReference>
<gene>
    <name evidence="2" type="ORF">H5410_010301</name>
</gene>
<dbReference type="AlphaFoldDB" id="A0A9J6ALB8"/>
<name>A0A9J6ALB8_SOLCO</name>
<comment type="caution">
    <text evidence="2">The sequence shown here is derived from an EMBL/GenBank/DDBJ whole genome shotgun (WGS) entry which is preliminary data.</text>
</comment>
<dbReference type="OrthoDB" id="1305093at2759"/>